<comment type="similarity">
    <text evidence="1">Belongs to the DNA2/NAM7 helicase family.</text>
</comment>
<keyword evidence="4" id="KW-0347">Helicase</keyword>
<evidence type="ECO:0000313" key="10">
    <source>
        <dbReference type="EMBL" id="PHY95418.1"/>
    </source>
</evidence>
<gene>
    <name evidence="10" type="ORF">CSR02_01075</name>
</gene>
<keyword evidence="5" id="KW-0067">ATP-binding</keyword>
<evidence type="ECO:0008006" key="12">
    <source>
        <dbReference type="Google" id="ProtNLM"/>
    </source>
</evidence>
<dbReference type="SUPFAM" id="SSF52540">
    <property type="entry name" value="P-loop containing nucleoside triphosphate hydrolases"/>
    <property type="match status" value="1"/>
</dbReference>
<keyword evidence="3" id="KW-0378">Hydrolase</keyword>
<dbReference type="EMBL" id="PEBQ01000009">
    <property type="protein sequence ID" value="PHY95418.1"/>
    <property type="molecule type" value="Genomic_DNA"/>
</dbReference>
<dbReference type="InterPro" id="IPR041677">
    <property type="entry name" value="DNA2/NAM7_AAA_11"/>
</dbReference>
<dbReference type="PANTHER" id="PTHR43788:SF8">
    <property type="entry name" value="DNA-BINDING PROTEIN SMUBP-2"/>
    <property type="match status" value="1"/>
</dbReference>
<keyword evidence="2" id="KW-0547">Nucleotide-binding</keyword>
<dbReference type="Gene3D" id="3.40.50.300">
    <property type="entry name" value="P-loop containing nucleotide triphosphate hydrolases"/>
    <property type="match status" value="3"/>
</dbReference>
<feature type="domain" description="DNA2/NAM7 helicase-like C-terminal" evidence="9">
    <location>
        <begin position="1018"/>
        <end position="1145"/>
    </location>
</feature>
<reference evidence="10 11" key="1">
    <citation type="submission" date="2017-10" db="EMBL/GenBank/DDBJ databases">
        <title>Genomic analysis of the genus Acetobacter.</title>
        <authorList>
            <person name="Kim K.H."/>
            <person name="Chun B.H."/>
            <person name="Son A.R."/>
            <person name="Jeon C.O."/>
        </authorList>
    </citation>
    <scope>NUCLEOTIDE SEQUENCE [LARGE SCALE GENOMIC DNA]</scope>
    <source>
        <strain evidence="10 11">LHT 2458</strain>
    </source>
</reference>
<proteinExistence type="inferred from homology"/>
<dbReference type="GO" id="GO:0043139">
    <property type="term" value="F:5'-3' DNA helicase activity"/>
    <property type="evidence" value="ECO:0007669"/>
    <property type="project" value="TreeGrafter"/>
</dbReference>
<dbReference type="Proteomes" id="UP000228751">
    <property type="component" value="Unassembled WGS sequence"/>
</dbReference>
<evidence type="ECO:0000256" key="5">
    <source>
        <dbReference type="ARBA" id="ARBA00022840"/>
    </source>
</evidence>
<accession>A0A2G4RFU0</accession>
<evidence type="ECO:0000256" key="7">
    <source>
        <dbReference type="SAM" id="MobiDB-lite"/>
    </source>
</evidence>
<comment type="caution">
    <text evidence="10">The sequence shown here is derived from an EMBL/GenBank/DDBJ whole genome shotgun (WGS) entry which is preliminary data.</text>
</comment>
<dbReference type="PANTHER" id="PTHR43788">
    <property type="entry name" value="DNA2/NAM7 HELICASE FAMILY MEMBER"/>
    <property type="match status" value="1"/>
</dbReference>
<evidence type="ECO:0000256" key="2">
    <source>
        <dbReference type="ARBA" id="ARBA00022741"/>
    </source>
</evidence>
<organism evidence="10 11">
    <name type="scientific">Acetobacter pomorum</name>
    <dbReference type="NCBI Taxonomy" id="65959"/>
    <lineage>
        <taxon>Bacteria</taxon>
        <taxon>Pseudomonadati</taxon>
        <taxon>Pseudomonadota</taxon>
        <taxon>Alphaproteobacteria</taxon>
        <taxon>Acetobacterales</taxon>
        <taxon>Acetobacteraceae</taxon>
        <taxon>Acetobacter</taxon>
    </lineage>
</organism>
<feature type="region of interest" description="Disordered" evidence="7">
    <location>
        <begin position="125"/>
        <end position="195"/>
    </location>
</feature>
<evidence type="ECO:0000256" key="3">
    <source>
        <dbReference type="ARBA" id="ARBA00022801"/>
    </source>
</evidence>
<dbReference type="GO" id="GO:0016787">
    <property type="term" value="F:hydrolase activity"/>
    <property type="evidence" value="ECO:0007669"/>
    <property type="project" value="UniProtKB-KW"/>
</dbReference>
<evidence type="ECO:0000313" key="11">
    <source>
        <dbReference type="Proteomes" id="UP000228751"/>
    </source>
</evidence>
<keyword evidence="11" id="KW-1185">Reference proteome</keyword>
<evidence type="ECO:0000259" key="9">
    <source>
        <dbReference type="Pfam" id="PF13087"/>
    </source>
</evidence>
<keyword evidence="6" id="KW-0175">Coiled coil</keyword>
<protein>
    <recommendedName>
        <fullName evidence="12">DNA2/NAM7 helicase-like C-terminal domain-containing protein</fullName>
    </recommendedName>
</protein>
<evidence type="ECO:0000259" key="8">
    <source>
        <dbReference type="Pfam" id="PF13086"/>
    </source>
</evidence>
<dbReference type="InterPro" id="IPR027417">
    <property type="entry name" value="P-loop_NTPase"/>
</dbReference>
<name>A0A2G4RFU0_9PROT</name>
<dbReference type="AlphaFoldDB" id="A0A2G4RFU0"/>
<dbReference type="Pfam" id="PF13086">
    <property type="entry name" value="AAA_11"/>
    <property type="match status" value="1"/>
</dbReference>
<dbReference type="Pfam" id="PF13087">
    <property type="entry name" value="AAA_12"/>
    <property type="match status" value="1"/>
</dbReference>
<dbReference type="InterPro" id="IPR041679">
    <property type="entry name" value="DNA2/NAM7-like_C"/>
</dbReference>
<evidence type="ECO:0000256" key="6">
    <source>
        <dbReference type="SAM" id="Coils"/>
    </source>
</evidence>
<dbReference type="InterPro" id="IPR050534">
    <property type="entry name" value="Coronavir_polyprotein_1ab"/>
</dbReference>
<feature type="coiled-coil region" evidence="6">
    <location>
        <begin position="704"/>
        <end position="731"/>
    </location>
</feature>
<evidence type="ECO:0000256" key="1">
    <source>
        <dbReference type="ARBA" id="ARBA00007913"/>
    </source>
</evidence>
<feature type="domain" description="DNA2/NAM7 helicase helicase" evidence="8">
    <location>
        <begin position="850"/>
        <end position="910"/>
    </location>
</feature>
<sequence length="1180" mass="131235">MTAPKSCSTSHFLRTDYPYPIWKNQQYYDIFSLLFRFRLKASLFEQEREIMTNSSGPDFSETTQGDPLDTGTSSKAEALKALRSWIAVEILSPDVHNDGKWHDLATNYGGKLCTTSLENSHLQETPVPLASDPTPWPSEMSEQIFLSSPSKGKKKSQSQSNGSIDLFSYDESKGKTSDIDEREAPQAQPSHNGQRQKRNWYHIVLGALPAGQSIKALNESFNESEDTLPSERLQPTSGKIIAATIILNEWGLYVPDTLAIASFAWGLGNMLSTGDASLLPDWRVKQTFINTEIEDILTQIDTGAPPHPLSWSDLIETSCILRDKLKIPKELWLGVQCAIVVERERPPPGDLLCSLYLNDLETAAATLNRAPTAFAEYMGIKKPCDPWNALKDRSRISNLLYPGMFPLARWPGPGLHPLNVLQQAAVNNICYNLSREGLESVNGPPGTGKTFLLRDIVAHVMLCRAEHLAMIKDPNMGIGQINLLDFAIVVASSNNAAVENVSLELPIRAKSLDEAIWLERGLDHFGKLATFVLDIPDESDEGNKAWGMIAAKLGNSRNRKNFFEKFWWNESWGLSHWMARAANPDSTILVGKKPGKLEEHYPPPRRPEAMARWQKARDDFQQALDRCHKIRDELSGVCDTKNIRIKGEISIPALTEQNRQFTLDLESAKRACEAASIDVQINMSRLEAETAKLTALTSNRVSEGENANAQIQRISNNIDQLQTSLIRSRKRYLSCATERDRLIASIRHNDRVIATVGNEKELENNQEEPPQSSLGPKEGFWSLPHELFHAGSPWNEGEFKAARDDLFVASVNLHHAFVVAGARKIRSAIKSIATNQAEPNDWGMFFLMIPVVSTTFASIGKTFNNLGQGSLGWVLIDEGGQATPQAAVGAIWRSKRTVVIGDQQQIEPVVTIPPRSTELIFRENKSDPKKWAAPEISAQSLADRANEAQGHFPTDDPDLPRVTGFPLLVHRRCDKVMFDIANHLAYGGEMIHATQPGPSAIRDLLGQSSWVNISAPSQDKWVEMEGRAVTIAISGICERLGHIPDIYVISPFRQPIRHLKQMIRRNAANQVDFKGIDRRKLSRWVSSNIGTIHTFQGKQAEAVILLLGAGSGAKSSSRIWAGKTPHILNVASTRAQRCLYVVGNKREWENVGSFKIAAKFLPTIDAKSWLSKIKDDQING</sequence>
<evidence type="ECO:0000256" key="4">
    <source>
        <dbReference type="ARBA" id="ARBA00022806"/>
    </source>
</evidence>
<feature type="compositionally biased region" description="Basic and acidic residues" evidence="7">
    <location>
        <begin position="170"/>
        <end position="184"/>
    </location>
</feature>
<dbReference type="OrthoDB" id="9757917at2"/>
<dbReference type="GO" id="GO:0005524">
    <property type="term" value="F:ATP binding"/>
    <property type="evidence" value="ECO:0007669"/>
    <property type="project" value="UniProtKB-KW"/>
</dbReference>